<dbReference type="SUPFAM" id="SSF53901">
    <property type="entry name" value="Thiolase-like"/>
    <property type="match status" value="1"/>
</dbReference>
<evidence type="ECO:0000256" key="2">
    <source>
        <dbReference type="ARBA" id="ARBA00022553"/>
    </source>
</evidence>
<dbReference type="SMART" id="SM00826">
    <property type="entry name" value="PKS_DH"/>
    <property type="match status" value="1"/>
</dbReference>
<dbReference type="SUPFAM" id="SSF51735">
    <property type="entry name" value="NAD(P)-binding Rossmann-fold domains"/>
    <property type="match status" value="2"/>
</dbReference>
<dbReference type="GO" id="GO:0006633">
    <property type="term" value="P:fatty acid biosynthetic process"/>
    <property type="evidence" value="ECO:0007669"/>
    <property type="project" value="InterPro"/>
</dbReference>
<keyword evidence="7" id="KW-0012">Acyltransferase</keyword>
<evidence type="ECO:0000256" key="7">
    <source>
        <dbReference type="ARBA" id="ARBA00023315"/>
    </source>
</evidence>
<gene>
    <name evidence="12" type="ORF">CC84DRAFT_1244536</name>
</gene>
<evidence type="ECO:0000256" key="3">
    <source>
        <dbReference type="ARBA" id="ARBA00022679"/>
    </source>
</evidence>
<dbReference type="GO" id="GO:0008168">
    <property type="term" value="F:methyltransferase activity"/>
    <property type="evidence" value="ECO:0007669"/>
    <property type="project" value="UniProtKB-KW"/>
</dbReference>
<evidence type="ECO:0000259" key="9">
    <source>
        <dbReference type="PROSITE" id="PS50075"/>
    </source>
</evidence>
<feature type="active site" description="Proton acceptor; for dehydratase activity" evidence="8">
    <location>
        <position position="1042"/>
    </location>
</feature>
<dbReference type="InterPro" id="IPR011032">
    <property type="entry name" value="GroES-like_sf"/>
</dbReference>
<dbReference type="InterPro" id="IPR006162">
    <property type="entry name" value="Ppantetheine_attach_site"/>
</dbReference>
<dbReference type="SMART" id="SM00823">
    <property type="entry name" value="PKS_PP"/>
    <property type="match status" value="1"/>
</dbReference>
<feature type="domain" description="Carrier" evidence="9">
    <location>
        <begin position="2528"/>
        <end position="2606"/>
    </location>
</feature>
<evidence type="ECO:0000313" key="12">
    <source>
        <dbReference type="EMBL" id="OAG05883.1"/>
    </source>
</evidence>
<dbReference type="CDD" id="cd00833">
    <property type="entry name" value="PKS"/>
    <property type="match status" value="1"/>
</dbReference>
<dbReference type="InterPro" id="IPR020841">
    <property type="entry name" value="PKS_Beta-ketoAc_synthase_dom"/>
</dbReference>
<dbReference type="Proteomes" id="UP000077069">
    <property type="component" value="Unassembled WGS sequence"/>
</dbReference>
<dbReference type="Gene3D" id="3.90.180.10">
    <property type="entry name" value="Medium-chain alcohol dehydrogenases, catalytic domain"/>
    <property type="match status" value="1"/>
</dbReference>
<dbReference type="InterPro" id="IPR016036">
    <property type="entry name" value="Malonyl_transacylase_ACP-bd"/>
</dbReference>
<dbReference type="InterPro" id="IPR013217">
    <property type="entry name" value="Methyltransf_12"/>
</dbReference>
<dbReference type="SUPFAM" id="SSF52151">
    <property type="entry name" value="FabD/lysophospholipase-like"/>
    <property type="match status" value="1"/>
</dbReference>
<dbReference type="PROSITE" id="PS52004">
    <property type="entry name" value="KS3_2"/>
    <property type="match status" value="1"/>
</dbReference>
<dbReference type="Pfam" id="PF08659">
    <property type="entry name" value="KR"/>
    <property type="match status" value="1"/>
</dbReference>
<dbReference type="Pfam" id="PF00698">
    <property type="entry name" value="Acyl_transf_1"/>
    <property type="match status" value="1"/>
</dbReference>
<dbReference type="PROSITE" id="PS00606">
    <property type="entry name" value="KS3_1"/>
    <property type="match status" value="1"/>
</dbReference>
<organism evidence="12 13">
    <name type="scientific">Paraphaeosphaeria sporulosa</name>
    <dbReference type="NCBI Taxonomy" id="1460663"/>
    <lineage>
        <taxon>Eukaryota</taxon>
        <taxon>Fungi</taxon>
        <taxon>Dikarya</taxon>
        <taxon>Ascomycota</taxon>
        <taxon>Pezizomycotina</taxon>
        <taxon>Dothideomycetes</taxon>
        <taxon>Pleosporomycetidae</taxon>
        <taxon>Pleosporales</taxon>
        <taxon>Massarineae</taxon>
        <taxon>Didymosphaeriaceae</taxon>
        <taxon>Paraphaeosphaeria</taxon>
    </lineage>
</organism>
<dbReference type="PANTHER" id="PTHR43775">
    <property type="entry name" value="FATTY ACID SYNTHASE"/>
    <property type="match status" value="1"/>
</dbReference>
<dbReference type="SUPFAM" id="SSF53335">
    <property type="entry name" value="S-adenosyl-L-methionine-dependent methyltransferases"/>
    <property type="match status" value="1"/>
</dbReference>
<dbReference type="CDD" id="cd05195">
    <property type="entry name" value="enoyl_red"/>
    <property type="match status" value="1"/>
</dbReference>
<dbReference type="GeneID" id="28767643"/>
<dbReference type="SMART" id="SM00822">
    <property type="entry name" value="PKS_KR"/>
    <property type="match status" value="1"/>
</dbReference>
<dbReference type="InterPro" id="IPR014043">
    <property type="entry name" value="Acyl_transferase_dom"/>
</dbReference>
<dbReference type="Pfam" id="PF14765">
    <property type="entry name" value="PS-DH"/>
    <property type="match status" value="1"/>
</dbReference>
<feature type="domain" description="PKS/mFAS DH" evidence="11">
    <location>
        <begin position="1010"/>
        <end position="1310"/>
    </location>
</feature>
<keyword evidence="3" id="KW-0808">Transferase</keyword>
<dbReference type="InterPro" id="IPR020843">
    <property type="entry name" value="ER"/>
</dbReference>
<dbReference type="GO" id="GO:0004315">
    <property type="term" value="F:3-oxoacyl-[acyl-carrier-protein] synthase activity"/>
    <property type="evidence" value="ECO:0007669"/>
    <property type="project" value="InterPro"/>
</dbReference>
<dbReference type="PROSITE" id="PS00012">
    <property type="entry name" value="PHOSPHOPANTETHEINE"/>
    <property type="match status" value="1"/>
</dbReference>
<dbReference type="PROSITE" id="PS52019">
    <property type="entry name" value="PKS_MFAS_DH"/>
    <property type="match status" value="1"/>
</dbReference>
<dbReference type="InterPro" id="IPR049900">
    <property type="entry name" value="PKS_mFAS_DH"/>
</dbReference>
<dbReference type="GO" id="GO:0032259">
    <property type="term" value="P:methylation"/>
    <property type="evidence" value="ECO:0007669"/>
    <property type="project" value="UniProtKB-KW"/>
</dbReference>
<dbReference type="InParanoid" id="A0A177CE25"/>
<evidence type="ECO:0000256" key="8">
    <source>
        <dbReference type="PROSITE-ProRule" id="PRU01363"/>
    </source>
</evidence>
<dbReference type="InterPro" id="IPR050091">
    <property type="entry name" value="PKS_NRPS_Biosynth_Enz"/>
</dbReference>
<dbReference type="InterPro" id="IPR042104">
    <property type="entry name" value="PKS_dehydratase_sf"/>
</dbReference>
<protein>
    <submittedName>
        <fullName evidence="12">Polyketide synthase</fullName>
    </submittedName>
</protein>
<dbReference type="SUPFAM" id="SSF50129">
    <property type="entry name" value="GroES-like"/>
    <property type="match status" value="1"/>
</dbReference>
<evidence type="ECO:0000256" key="1">
    <source>
        <dbReference type="ARBA" id="ARBA00022450"/>
    </source>
</evidence>
<dbReference type="InterPro" id="IPR036736">
    <property type="entry name" value="ACP-like_sf"/>
</dbReference>
<dbReference type="Pfam" id="PF21089">
    <property type="entry name" value="PKS_DH_N"/>
    <property type="match status" value="1"/>
</dbReference>
<keyword evidence="2" id="KW-0597">Phosphoprotein</keyword>
<dbReference type="Pfam" id="PF00107">
    <property type="entry name" value="ADH_zinc_N"/>
    <property type="match status" value="1"/>
</dbReference>
<dbReference type="CDD" id="cd05274">
    <property type="entry name" value="KR_FAS_SDR_x"/>
    <property type="match status" value="1"/>
</dbReference>
<dbReference type="Gene3D" id="3.40.50.720">
    <property type="entry name" value="NAD(P)-binding Rossmann-like Domain"/>
    <property type="match status" value="2"/>
</dbReference>
<dbReference type="GO" id="GO:0031177">
    <property type="term" value="F:phosphopantetheine binding"/>
    <property type="evidence" value="ECO:0007669"/>
    <property type="project" value="InterPro"/>
</dbReference>
<dbReference type="InterPro" id="IPR049551">
    <property type="entry name" value="PKS_DH_C"/>
</dbReference>
<keyword evidence="4" id="KW-0521">NADP</keyword>
<evidence type="ECO:0000313" key="13">
    <source>
        <dbReference type="Proteomes" id="UP000077069"/>
    </source>
</evidence>
<keyword evidence="5" id="KW-0560">Oxidoreductase</keyword>
<dbReference type="GO" id="GO:0044550">
    <property type="term" value="P:secondary metabolite biosynthetic process"/>
    <property type="evidence" value="ECO:0007669"/>
    <property type="project" value="TreeGrafter"/>
</dbReference>
<dbReference type="Gene3D" id="3.10.129.110">
    <property type="entry name" value="Polyketide synthase dehydratase"/>
    <property type="match status" value="1"/>
</dbReference>
<dbReference type="Pfam" id="PF23297">
    <property type="entry name" value="ACP_SdgA_C"/>
    <property type="match status" value="1"/>
</dbReference>
<proteinExistence type="predicted"/>
<dbReference type="SMART" id="SM00825">
    <property type="entry name" value="PKS_KS"/>
    <property type="match status" value="1"/>
</dbReference>
<dbReference type="SUPFAM" id="SSF55048">
    <property type="entry name" value="Probable ACP-binding domain of malonyl-CoA ACP transacylase"/>
    <property type="match status" value="1"/>
</dbReference>
<evidence type="ECO:0000259" key="10">
    <source>
        <dbReference type="PROSITE" id="PS52004"/>
    </source>
</evidence>
<dbReference type="Pfam" id="PF02801">
    <property type="entry name" value="Ketoacyl-synt_C"/>
    <property type="match status" value="1"/>
</dbReference>
<dbReference type="OrthoDB" id="329835at2759"/>
<dbReference type="InterPro" id="IPR049552">
    <property type="entry name" value="PKS_DH_N"/>
</dbReference>
<dbReference type="Gene3D" id="1.10.1200.10">
    <property type="entry name" value="ACP-like"/>
    <property type="match status" value="1"/>
</dbReference>
<dbReference type="Pfam" id="PF08240">
    <property type="entry name" value="ADH_N"/>
    <property type="match status" value="1"/>
</dbReference>
<dbReference type="Gene3D" id="3.40.366.10">
    <property type="entry name" value="Malonyl-Coenzyme A Acyl Carrier Protein, domain 2"/>
    <property type="match status" value="1"/>
</dbReference>
<evidence type="ECO:0000259" key="11">
    <source>
        <dbReference type="PROSITE" id="PS52019"/>
    </source>
</evidence>
<dbReference type="InterPro" id="IPR013968">
    <property type="entry name" value="PKS_KR"/>
</dbReference>
<evidence type="ECO:0000256" key="4">
    <source>
        <dbReference type="ARBA" id="ARBA00022857"/>
    </source>
</evidence>
<dbReference type="PROSITE" id="PS50075">
    <property type="entry name" value="CARRIER"/>
    <property type="match status" value="1"/>
</dbReference>
<keyword evidence="1" id="KW-0596">Phosphopantetheine</keyword>
<feature type="region of interest" description="C-terminal hotdog fold" evidence="8">
    <location>
        <begin position="1154"/>
        <end position="1310"/>
    </location>
</feature>
<dbReference type="GO" id="GO:0016491">
    <property type="term" value="F:oxidoreductase activity"/>
    <property type="evidence" value="ECO:0007669"/>
    <property type="project" value="UniProtKB-KW"/>
</dbReference>
<dbReference type="InterPro" id="IPR001227">
    <property type="entry name" value="Ac_transferase_dom_sf"/>
</dbReference>
<dbReference type="GO" id="GO:0004312">
    <property type="term" value="F:fatty acid synthase activity"/>
    <property type="evidence" value="ECO:0007669"/>
    <property type="project" value="TreeGrafter"/>
</dbReference>
<dbReference type="InterPro" id="IPR036291">
    <property type="entry name" value="NAD(P)-bd_dom_sf"/>
</dbReference>
<dbReference type="Pfam" id="PF00109">
    <property type="entry name" value="ketoacyl-synt"/>
    <property type="match status" value="1"/>
</dbReference>
<keyword evidence="13" id="KW-1185">Reference proteome</keyword>
<dbReference type="SMART" id="SM00829">
    <property type="entry name" value="PKS_ER"/>
    <property type="match status" value="1"/>
</dbReference>
<dbReference type="PANTHER" id="PTHR43775:SF50">
    <property type="entry name" value="HIGHLY REDUCING POLYKETIDE SYNTHASE SRDA"/>
    <property type="match status" value="1"/>
</dbReference>
<evidence type="ECO:0000256" key="5">
    <source>
        <dbReference type="ARBA" id="ARBA00023002"/>
    </source>
</evidence>
<dbReference type="SUPFAM" id="SSF47336">
    <property type="entry name" value="ACP-like"/>
    <property type="match status" value="1"/>
</dbReference>
<dbReference type="InterPro" id="IPR016035">
    <property type="entry name" value="Acyl_Trfase/lysoPLipase"/>
</dbReference>
<dbReference type="Pfam" id="PF08242">
    <property type="entry name" value="Methyltransf_12"/>
    <property type="match status" value="1"/>
</dbReference>
<dbReference type="InterPro" id="IPR013149">
    <property type="entry name" value="ADH-like_C"/>
</dbReference>
<dbReference type="InterPro" id="IPR016039">
    <property type="entry name" value="Thiolase-like"/>
</dbReference>
<sequence length="2681" mass="293841">MTSNIREGPVGSSSIPEPVAIVGIGCRLPGNVSNPSQLWDLLMSKGNGWREFTPDRINIDGYYHPNSNRPGSLHTRGANLLAEDPRLFDHRFFGVKDSEIRTMDPNQRKMLEVAYEAFESAAEPWESFSGSKTGVFVGNFNTDYQMNHVYDIDFIQPYAATGTSASILSNRINHVFNLRGPSVTLDTACSSSMYALHMAVNAIRNRDCDAAIVGGSNLILSPEAQELTKSLGALSETSTCHTFDTSADGYGRAEGFGALYLKRYSEAVQGEYPIRAVIRGTAINSNGKTAGITHPGVEGQEALIRQAYENANLSPQSTGYFECHGTGTPVGDPVEVAAIGRVFASTRVSPLLVGSVKTNLGHSESASGITGVIKCVLALENDCIPPTTGVTTLNPAIDFESAQVEVVTEPTRWPAGLLRRASVNSFGYGGANAHCILDHPDILKKDIIASVVPNGNQHITNSTNGYCTSDSLYSSQIPTFRSSRLNPVNGINGDESSSANNAVQTKLEVDEVISSSLLRSESHPQPNVEGIERRFLVLPFSGHDECALMKNMRILKPIIPQHRLLDTAHTLARRTKFRFRSYQVVDTRAASETYQPEGAVSRQCEGSKVPRLAFVFTGQGAQWQTMGRALLAFEAFRSSISAQNDIICSLSNKPPWTITEFFYGDTEYSIQDAEVSQTICTSLQIAIVDLLHSWSITPHAVVGHSSGEIAAAYSSGFISRVEAVVIAFFRGQAIAKNRSAGLMLAVGLSELECQSLIAGQEDFIKIAAVNSPSSVTLSGDKSHIEDIHLKLQAQGIFSRILKTGGNAYHSHHMKAVGEKYEMHLRHALEEVKERYPEAVATNLSRKTWISSVAPDKPIELKIDAKYWRQNLEASVQFSRAVSRMLTGARASVDILVEIGPHSALQGPLKQIITTEYLGATLELPQYLPSLKRFENEEKSLMNLCGNLFCSDYPVDIMRVNAREIPDKTSTQYDMGSVRIDLPTYQYSYGAVVSHETRISREIRQRKFLRHDLIGYLQPGCAKRRPSWRNVLRLKDVSWLNDHKLLPNPVLPGSAYVCMAIEALSQYVSGQPKIPSKHSFKLRNVLIRSALQIPENDTGVEVLTNLQASSGSPKWHEFQVSSVSQEGTWTEHASGLISISSAVSTPTRRLDEGINQRFIDVPNWYSHFTQAGLGYGPAFSKMLDLTSDPYKNVARAKIHLNPAQAYFTQGPESPYMVHPASLDICHQLSLIAAHGGQTDRFKTAFVPVAIEEMVVWPGVRPQQEWGYCIAKGQITGLRGAHASYQIFAEDGTPIAETTNLKCVSYDGGVAIEKPETHEYLRLAWKPDISSLSNNQANKLFPPPIPGAAVQGTFEEMDRLAMYMIMGLQERYGALRPSSPHLQRFLKWINKCSAIESSFADAVRSMTSAERQHEINAIVSKLSDVVDVEIANRMFTEMDDIMAEMRTGLEVALRDGILRKVYTAGFGISVAYRQLSNVLDLLGHSNPNMDILEVGAGTGAATNIAISTLAPDRSPKRYGSYTFTDVSSGFIHSARAEFSRCKNMSFSVFDMNSAPHEQGFDMKYDVIIASECVHATPDVECALRNIRLLLKPNGKLILLETTRPLFGTNIIYGTFTDWWSEDEERDTPFLATAEWNEALQASRFSGVDFELSDYEAPYGIVSTIVTTATELPEIDGSCSLKTEVYVVHRGVASEAHQAISAQLQQQGLTPVLHSFGGSIPPSSRIILCLDNDRYSVADASEQEFLQLKSTIRSARSALWLVIGDTLQGNTPRSATTVGLVRMLTTENPEASHGIILLERSLDLNTDPELLPEIIRRERLIHLNDFERELAVKDGIVYTSRLIFDEELNVEYRKRYNSQQETALEPMGSHAALSAHFSKPGLISSLVFQSDESMLEPLQPDYIEIRTAAIGLNWKDLATSTGKIDMDTLSSECSGIITKSGSAVQGLKPGDRIYGLAWAKFGTTIRLPAGFAQKMRPEDCFEEMAGVPIVFCTAHYGLNHLARLEAGERVLIQGATGGVGLAAIQVARSIGADIYVTAGNQAKVDFLHEQIGLEKERILSSRNEDDLLRIPSITDGRGFDVILSTSTGSMMHESWRHLAPRGRFIDVGRVDVQNGATLSMEVFRRNALYASFDLSIMARQDADFCSRLMGEVNEMITTGVLHPISPVKTFDISELESALMYFSQGKHIGKVAVTYTVEEAPLKIIPHKPSARFDPDSVYILVGGAGGFGLGILQMMATRGARHLEIWSRSGVPTPEAVNILNELAQSGINVSVVKCDITDASSVDASMSNISLPIKGIIHAAVTFCDHAFEVLTYADWTLGLSAKVTGTQNLHEATLKYNLNLDFFIMTSSYEAVVALPTQATYCAANSFQDAFARYRRSLGLPACAIAVGLITEIGYVGQVDITRNMIDRNNLYGTGELGILRLLEAAFLDAPLPKHDGNAISCPWRRFDPLAEAQITTCLEPTKLAAMLDKNGTNRGVPRWMGDKKFSHIVRATEDQRSGNSTSTLVEAVVSKVFEEVQVALRSGNADDGRKLVIAATKDKMSGLLGIPVGTIQENKSVAEYGVDSLIAVELRNWFLTTFKTAIPLLRLLDESLSIAEQAEWIVQGIHSGDSKSCVATRMFSSFVEFFSRVVSCVLVYSATTVSGNDFLAGPGRAEAKARPAVRMGVTHTSTKYNIGSNKIA</sequence>
<feature type="domain" description="Ketosynthase family 3 (KS3)" evidence="10">
    <location>
        <begin position="16"/>
        <end position="439"/>
    </location>
</feature>
<dbReference type="InterPro" id="IPR020807">
    <property type="entry name" value="PKS_DH"/>
</dbReference>
<dbReference type="InterPro" id="IPR029063">
    <property type="entry name" value="SAM-dependent_MTases_sf"/>
</dbReference>
<dbReference type="EMBL" id="KV441552">
    <property type="protein sequence ID" value="OAG05883.1"/>
    <property type="molecule type" value="Genomic_DNA"/>
</dbReference>
<dbReference type="Gene3D" id="3.40.50.150">
    <property type="entry name" value="Vaccinia Virus protein VP39"/>
    <property type="match status" value="1"/>
</dbReference>
<keyword evidence="6" id="KW-0511">Multifunctional enzyme</keyword>
<name>A0A177CE25_9PLEO</name>
<dbReference type="STRING" id="1460663.A0A177CE25"/>
<accession>A0A177CE25</accession>
<feature type="region of interest" description="N-terminal hotdog fold" evidence="8">
    <location>
        <begin position="1010"/>
        <end position="1143"/>
    </location>
</feature>
<dbReference type="InterPro" id="IPR014030">
    <property type="entry name" value="Ketoacyl_synth_N"/>
</dbReference>
<dbReference type="InterPro" id="IPR009081">
    <property type="entry name" value="PP-bd_ACP"/>
</dbReference>
<dbReference type="InterPro" id="IPR032821">
    <property type="entry name" value="PKS_assoc"/>
</dbReference>
<reference evidence="12 13" key="1">
    <citation type="submission" date="2016-05" db="EMBL/GenBank/DDBJ databases">
        <title>Comparative analysis of secretome profiles of manganese(II)-oxidizing ascomycete fungi.</title>
        <authorList>
            <consortium name="DOE Joint Genome Institute"/>
            <person name="Zeiner C.A."/>
            <person name="Purvine S.O."/>
            <person name="Zink E.M."/>
            <person name="Wu S."/>
            <person name="Pasa-Tolic L."/>
            <person name="Chaput D.L."/>
            <person name="Haridas S."/>
            <person name="Grigoriev I.V."/>
            <person name="Santelli C.M."/>
            <person name="Hansel C.M."/>
        </authorList>
    </citation>
    <scope>NUCLEOTIDE SEQUENCE [LARGE SCALE GENOMIC DNA]</scope>
    <source>
        <strain evidence="12 13">AP3s5-JAC2a</strain>
    </source>
</reference>
<dbReference type="Gene3D" id="3.40.47.10">
    <property type="match status" value="1"/>
</dbReference>
<dbReference type="InterPro" id="IPR020806">
    <property type="entry name" value="PKS_PP-bd"/>
</dbReference>
<dbReference type="Pfam" id="PF16197">
    <property type="entry name" value="KAsynt_C_assoc"/>
    <property type="match status" value="1"/>
</dbReference>
<dbReference type="InterPro" id="IPR057326">
    <property type="entry name" value="KR_dom"/>
</dbReference>
<dbReference type="SMART" id="SM00827">
    <property type="entry name" value="PKS_AT"/>
    <property type="match status" value="1"/>
</dbReference>
<dbReference type="CDD" id="cd02440">
    <property type="entry name" value="AdoMet_MTases"/>
    <property type="match status" value="1"/>
</dbReference>
<evidence type="ECO:0000256" key="6">
    <source>
        <dbReference type="ARBA" id="ARBA00023268"/>
    </source>
</evidence>
<dbReference type="InterPro" id="IPR013154">
    <property type="entry name" value="ADH-like_N"/>
</dbReference>
<dbReference type="InterPro" id="IPR018201">
    <property type="entry name" value="Ketoacyl_synth_AS"/>
</dbReference>
<dbReference type="InterPro" id="IPR014031">
    <property type="entry name" value="Ketoacyl_synth_C"/>
</dbReference>
<dbReference type="RefSeq" id="XP_018036248.1">
    <property type="nucleotide sequence ID" value="XM_018184157.1"/>
</dbReference>
<feature type="active site" description="Proton donor; for dehydratase activity" evidence="8">
    <location>
        <position position="1222"/>
    </location>
</feature>